<sequence length="483" mass="55775">MAEDVIPIGSRRELLWDDYLIDKDATTAVLKLHQPQSKEVVIDHNEPWEGDGCDFHCIVKDDGFYRMYYLGWEMLKPDMSLGPRPIVVCYAESLNGKNWFKPRLGICDFEGSKENNIILDHHTAKFDNFSVFKDMNPACPPEELYKGLGIDGFNTSGDAHHLWCFTSPDGIRFKKAWKMTDKGKFDTLNVAFWDKAVSRYVCYIRDFHDIPGDDLNAGIRDIRRMVSKDFKSWSTPVRIDFGEGEDYPLYTNAVQPYYRAEHMLVGFPSRYVEKKAWTPAFDQLPGAERRKRRMKSHPRLGLVITDCLFMSSRDGERWNRWDEAFMTPGLEREYNWVYGDCYPALGMIETENDLPYAPNELSMYAYDNHWSMTPAKLRRYSIRIDGFVSYSATYKPCRLVTKPFQFEGNRLSVNFATSAAGYVRIRLIGEDRELNAVELFGDSLDKTVTFEGGDPASLSGQPVIMEIMMSDAHLYSFKFETEA</sequence>
<gene>
    <name evidence="1" type="ORF">DQG23_27830</name>
</gene>
<organism evidence="1 2">
    <name type="scientific">Paenibacillus contaminans</name>
    <dbReference type="NCBI Taxonomy" id="450362"/>
    <lineage>
        <taxon>Bacteria</taxon>
        <taxon>Bacillati</taxon>
        <taxon>Bacillota</taxon>
        <taxon>Bacilli</taxon>
        <taxon>Bacillales</taxon>
        <taxon>Paenibacillaceae</taxon>
        <taxon>Paenibacillus</taxon>
    </lineage>
</organism>
<protein>
    <submittedName>
        <fullName evidence="1">Uncharacterized protein</fullName>
    </submittedName>
</protein>
<accession>A0A329MAA6</accession>
<dbReference type="EMBL" id="QMFB01000020">
    <property type="protein sequence ID" value="RAV16652.1"/>
    <property type="molecule type" value="Genomic_DNA"/>
</dbReference>
<reference evidence="1 2" key="1">
    <citation type="journal article" date="2009" name="Int. J. Syst. Evol. Microbiol.">
        <title>Paenibacillus contaminans sp. nov., isolated from a contaminated laboratory plate.</title>
        <authorList>
            <person name="Chou J.H."/>
            <person name="Lee J.H."/>
            <person name="Lin M.C."/>
            <person name="Chang P.S."/>
            <person name="Arun A.B."/>
            <person name="Young C.C."/>
            <person name="Chen W.M."/>
        </authorList>
    </citation>
    <scope>NUCLEOTIDE SEQUENCE [LARGE SCALE GENOMIC DNA]</scope>
    <source>
        <strain evidence="1 2">CKOBP-6</strain>
    </source>
</reference>
<dbReference type="Proteomes" id="UP000250369">
    <property type="component" value="Unassembled WGS sequence"/>
</dbReference>
<evidence type="ECO:0000313" key="1">
    <source>
        <dbReference type="EMBL" id="RAV16652.1"/>
    </source>
</evidence>
<dbReference type="RefSeq" id="WP_113034312.1">
    <property type="nucleotide sequence ID" value="NZ_QMFB01000020.1"/>
</dbReference>
<dbReference type="AlphaFoldDB" id="A0A329MAA6"/>
<comment type="caution">
    <text evidence="1">The sequence shown here is derived from an EMBL/GenBank/DDBJ whole genome shotgun (WGS) entry which is preliminary data.</text>
</comment>
<keyword evidence="2" id="KW-1185">Reference proteome</keyword>
<dbReference type="InterPro" id="IPR023296">
    <property type="entry name" value="Glyco_hydro_beta-prop_sf"/>
</dbReference>
<dbReference type="OrthoDB" id="177802at2"/>
<proteinExistence type="predicted"/>
<dbReference type="SUPFAM" id="SSF75005">
    <property type="entry name" value="Arabinanase/levansucrase/invertase"/>
    <property type="match status" value="1"/>
</dbReference>
<dbReference type="Gene3D" id="2.115.10.20">
    <property type="entry name" value="Glycosyl hydrolase domain, family 43"/>
    <property type="match status" value="1"/>
</dbReference>
<name>A0A329MAA6_9BACL</name>
<evidence type="ECO:0000313" key="2">
    <source>
        <dbReference type="Proteomes" id="UP000250369"/>
    </source>
</evidence>